<proteinExistence type="predicted"/>
<name>A0ABW5AJJ0_9BRAD</name>
<dbReference type="RefSeq" id="WP_378477740.1">
    <property type="nucleotide sequence ID" value="NZ_JBHUIW010000010.1"/>
</dbReference>
<evidence type="ECO:0000256" key="2">
    <source>
        <dbReference type="SAM" id="Phobius"/>
    </source>
</evidence>
<dbReference type="PANTHER" id="PTHR30105">
    <property type="entry name" value="UNCHARACTERIZED YIBQ-RELATED"/>
    <property type="match status" value="1"/>
</dbReference>
<dbReference type="EMBL" id="JBHUIW010000010">
    <property type="protein sequence ID" value="MFD2182562.1"/>
    <property type="molecule type" value="Genomic_DNA"/>
</dbReference>
<evidence type="ECO:0000313" key="4">
    <source>
        <dbReference type="Proteomes" id="UP001597314"/>
    </source>
</evidence>
<evidence type="ECO:0000313" key="3">
    <source>
        <dbReference type="EMBL" id="MFD2182562.1"/>
    </source>
</evidence>
<evidence type="ECO:0000256" key="1">
    <source>
        <dbReference type="SAM" id="MobiDB-lite"/>
    </source>
</evidence>
<dbReference type="PANTHER" id="PTHR30105:SF2">
    <property type="entry name" value="DIVERGENT POLYSACCHARIDE DEACETYLASE SUPERFAMILY"/>
    <property type="match status" value="1"/>
</dbReference>
<dbReference type="Gene3D" id="3.20.20.370">
    <property type="entry name" value="Glycoside hydrolase/deacetylase"/>
    <property type="match status" value="1"/>
</dbReference>
<dbReference type="Pfam" id="PF04748">
    <property type="entry name" value="Polysacc_deac_2"/>
    <property type="match status" value="1"/>
</dbReference>
<feature type="region of interest" description="Disordered" evidence="1">
    <location>
        <begin position="1"/>
        <end position="23"/>
    </location>
</feature>
<dbReference type="InterPro" id="IPR006837">
    <property type="entry name" value="Divergent_DAC"/>
</dbReference>
<keyword evidence="2" id="KW-1133">Transmembrane helix</keyword>
<feature type="compositionally biased region" description="Low complexity" evidence="1">
    <location>
        <begin position="79"/>
        <end position="111"/>
    </location>
</feature>
<keyword evidence="2" id="KW-0812">Transmembrane</keyword>
<comment type="caution">
    <text evidence="3">The sequence shown here is derived from an EMBL/GenBank/DDBJ whole genome shotgun (WGS) entry which is preliminary data.</text>
</comment>
<keyword evidence="4" id="KW-1185">Reference proteome</keyword>
<dbReference type="CDD" id="cd10936">
    <property type="entry name" value="CE4_DAC2"/>
    <property type="match status" value="1"/>
</dbReference>
<sequence length="428" mass="43941">MAGDDLEKPLGVPEPDEAGAHNGVPRRRRRYVPVGLPIAALLALCLVGFFGWAVVVDDPLGGEPTAVVALPPGTIPATPNAAAPTAEPAAAAADKSKAAAPPKAAAPSEPAGGQTVTIIDGSTGKRQQVSVGAGEGKPDVGDGKADAKADGKPSGQKPDVKVAAIEQSLLEATRHGHVPRIALDGTRPSVVYARKAPPASEAAVRVALVVGGLGVGSSGSAKALEKLPPVVSLAFVPYGTEVGSLAAKARGQGHEILLQLPMEPFDYPDNDPGPQTLLTSLTPEQNVDRMQWAMSRMQGYVGVVNYMGGRFTSTETAIGPVLREVAKRGLVYVDDGTSPRSLASQFAGANNLPFAKAAVVIDAVPSNAEIDRALARLEATARETGSAVGIARALPLSIERLTQWIRQAEGRGIVLVPITAVTTRAKAS</sequence>
<feature type="region of interest" description="Disordered" evidence="1">
    <location>
        <begin position="79"/>
        <end position="159"/>
    </location>
</feature>
<dbReference type="SUPFAM" id="SSF88713">
    <property type="entry name" value="Glycoside hydrolase/deacetylase"/>
    <property type="match status" value="1"/>
</dbReference>
<organism evidence="3 4">
    <name type="scientific">Rhodoplanes azumiensis</name>
    <dbReference type="NCBI Taxonomy" id="1897628"/>
    <lineage>
        <taxon>Bacteria</taxon>
        <taxon>Pseudomonadati</taxon>
        <taxon>Pseudomonadota</taxon>
        <taxon>Alphaproteobacteria</taxon>
        <taxon>Hyphomicrobiales</taxon>
        <taxon>Nitrobacteraceae</taxon>
        <taxon>Rhodoplanes</taxon>
    </lineage>
</organism>
<gene>
    <name evidence="3" type="ORF">ACFSOX_10385</name>
</gene>
<protein>
    <submittedName>
        <fullName evidence="3">Divergent polysaccharide deacetylase family protein</fullName>
    </submittedName>
</protein>
<keyword evidence="2" id="KW-0472">Membrane</keyword>
<feature type="transmembrane region" description="Helical" evidence="2">
    <location>
        <begin position="34"/>
        <end position="55"/>
    </location>
</feature>
<dbReference type="Proteomes" id="UP001597314">
    <property type="component" value="Unassembled WGS sequence"/>
</dbReference>
<reference evidence="4" key="1">
    <citation type="journal article" date="2019" name="Int. J. Syst. Evol. Microbiol.">
        <title>The Global Catalogue of Microorganisms (GCM) 10K type strain sequencing project: providing services to taxonomists for standard genome sequencing and annotation.</title>
        <authorList>
            <consortium name="The Broad Institute Genomics Platform"/>
            <consortium name="The Broad Institute Genome Sequencing Center for Infectious Disease"/>
            <person name="Wu L."/>
            <person name="Ma J."/>
        </authorList>
    </citation>
    <scope>NUCLEOTIDE SEQUENCE [LARGE SCALE GENOMIC DNA]</scope>
    <source>
        <strain evidence="4">CGMCC 1.6774</strain>
    </source>
</reference>
<dbReference type="InterPro" id="IPR011330">
    <property type="entry name" value="Glyco_hydro/deAcase_b/a-brl"/>
</dbReference>
<accession>A0ABW5AJJ0</accession>
<feature type="compositionally biased region" description="Basic and acidic residues" evidence="1">
    <location>
        <begin position="136"/>
        <end position="151"/>
    </location>
</feature>